<dbReference type="EMBL" id="JAJNEC010000004">
    <property type="protein sequence ID" value="MCD2421903.1"/>
    <property type="molecule type" value="Genomic_DNA"/>
</dbReference>
<dbReference type="RefSeq" id="WP_231002808.1">
    <property type="nucleotide sequence ID" value="NZ_JAJNEC010000004.1"/>
</dbReference>
<evidence type="ECO:0008006" key="3">
    <source>
        <dbReference type="Google" id="ProtNLM"/>
    </source>
</evidence>
<sequence>MHIKFILLLLLAGTLSCGSNNSTRISINDRNGELRIQVYIRKGWRNVVNYDQSFPSTGMSKEQRDLFVRHIVDSLKQQ</sequence>
<protein>
    <recommendedName>
        <fullName evidence="3">DUF4136 domain-containing protein</fullName>
    </recommendedName>
</protein>
<reference evidence="1 2" key="1">
    <citation type="submission" date="2021-11" db="EMBL/GenBank/DDBJ databases">
        <title>Genomic of Niabella pedocola.</title>
        <authorList>
            <person name="Wu T."/>
        </authorList>
    </citation>
    <scope>NUCLEOTIDE SEQUENCE [LARGE SCALE GENOMIC DNA]</scope>
    <source>
        <strain evidence="1 2">JCM 31011</strain>
    </source>
</reference>
<proteinExistence type="predicted"/>
<keyword evidence="2" id="KW-1185">Reference proteome</keyword>
<gene>
    <name evidence="1" type="ORF">LQ567_03960</name>
</gene>
<name>A0ABS8PLC3_9BACT</name>
<evidence type="ECO:0000313" key="2">
    <source>
        <dbReference type="Proteomes" id="UP001199816"/>
    </source>
</evidence>
<comment type="caution">
    <text evidence="1">The sequence shown here is derived from an EMBL/GenBank/DDBJ whole genome shotgun (WGS) entry which is preliminary data.</text>
</comment>
<dbReference type="PROSITE" id="PS51257">
    <property type="entry name" value="PROKAR_LIPOPROTEIN"/>
    <property type="match status" value="1"/>
</dbReference>
<organism evidence="1 2">
    <name type="scientific">Niabella pedocola</name>
    <dbReference type="NCBI Taxonomy" id="1752077"/>
    <lineage>
        <taxon>Bacteria</taxon>
        <taxon>Pseudomonadati</taxon>
        <taxon>Bacteroidota</taxon>
        <taxon>Chitinophagia</taxon>
        <taxon>Chitinophagales</taxon>
        <taxon>Chitinophagaceae</taxon>
        <taxon>Niabella</taxon>
    </lineage>
</organism>
<dbReference type="Proteomes" id="UP001199816">
    <property type="component" value="Unassembled WGS sequence"/>
</dbReference>
<accession>A0ABS8PLC3</accession>
<evidence type="ECO:0000313" key="1">
    <source>
        <dbReference type="EMBL" id="MCD2421903.1"/>
    </source>
</evidence>